<dbReference type="InterPro" id="IPR000242">
    <property type="entry name" value="PTP_cat"/>
</dbReference>
<dbReference type="InterPro" id="IPR000387">
    <property type="entry name" value="Tyr_Pase_dom"/>
</dbReference>
<dbReference type="SMART" id="SM00404">
    <property type="entry name" value="PTPc_motif"/>
    <property type="match status" value="1"/>
</dbReference>
<dbReference type="InterPro" id="IPR050348">
    <property type="entry name" value="Protein-Tyr_Phosphatase"/>
</dbReference>
<dbReference type="PROSITE" id="PS50055">
    <property type="entry name" value="TYR_PHOSPHATASE_PTP"/>
    <property type="match status" value="1"/>
</dbReference>
<organism evidence="3 4">
    <name type="scientific">Paramecium sonneborni</name>
    <dbReference type="NCBI Taxonomy" id="65129"/>
    <lineage>
        <taxon>Eukaryota</taxon>
        <taxon>Sar</taxon>
        <taxon>Alveolata</taxon>
        <taxon>Ciliophora</taxon>
        <taxon>Intramacronucleata</taxon>
        <taxon>Oligohymenophorea</taxon>
        <taxon>Peniculida</taxon>
        <taxon>Parameciidae</taxon>
        <taxon>Paramecium</taxon>
    </lineage>
</organism>
<keyword evidence="4" id="KW-1185">Reference proteome</keyword>
<proteinExistence type="predicted"/>
<dbReference type="Pfam" id="PF00102">
    <property type="entry name" value="Y_phosphatase"/>
    <property type="match status" value="1"/>
</dbReference>
<dbReference type="PANTHER" id="PTHR19134:SF449">
    <property type="entry name" value="TYROSINE-PROTEIN PHOSPHATASE 1"/>
    <property type="match status" value="1"/>
</dbReference>
<dbReference type="InterPro" id="IPR016130">
    <property type="entry name" value="Tyr_Pase_AS"/>
</dbReference>
<dbReference type="CDD" id="cd00047">
    <property type="entry name" value="PTPc"/>
    <property type="match status" value="1"/>
</dbReference>
<dbReference type="GO" id="GO:0004725">
    <property type="term" value="F:protein tyrosine phosphatase activity"/>
    <property type="evidence" value="ECO:0007669"/>
    <property type="project" value="InterPro"/>
</dbReference>
<evidence type="ECO:0008006" key="5">
    <source>
        <dbReference type="Google" id="ProtNLM"/>
    </source>
</evidence>
<reference evidence="3" key="1">
    <citation type="submission" date="2021-01" db="EMBL/GenBank/DDBJ databases">
        <authorList>
            <consortium name="Genoscope - CEA"/>
            <person name="William W."/>
        </authorList>
    </citation>
    <scope>NUCLEOTIDE SEQUENCE</scope>
</reference>
<evidence type="ECO:0000259" key="1">
    <source>
        <dbReference type="PROSITE" id="PS50055"/>
    </source>
</evidence>
<sequence>MITFQVREQEEERNTFKQYLTVGTKEQESKNVNVRERGNNDHKHQSIVYNKYYLIMIQKPQEDGPLQPFDLSFRGDDQRFMELERAQNIQDFVKSIGKRNFEYEFQYLRQSTETKEHDKQLIKTVQVQRLNRYTNILPFSHSIVKPEVQSTNKFSTPRDKFYINANYIKGVNNAEKQYIATQGPIPESVDDFWHMIWTNNVGIVIMLCALCDRGRIQCERYWPNVGQKAQFGPYEVNSISQEETPKTLFRNRIILKCQDEQREIIHYQWTGWIDFGVVDNNQFKILDMLAEITNVAGLQNKRPVIHCSAGVGRTGTFLAICHLKQLLINKEAKISVFSIVRRLREQRALMIQTPEQYQMVYRYTMWVIENLKYI</sequence>
<name>A0A8S1P756_9CILI</name>
<dbReference type="PROSITE" id="PS00383">
    <property type="entry name" value="TYR_PHOSPHATASE_1"/>
    <property type="match status" value="1"/>
</dbReference>
<dbReference type="AlphaFoldDB" id="A0A8S1P756"/>
<feature type="domain" description="Tyrosine specific protein phosphatases" evidence="2">
    <location>
        <begin position="283"/>
        <end position="358"/>
    </location>
</feature>
<evidence type="ECO:0000313" key="4">
    <source>
        <dbReference type="Proteomes" id="UP000692954"/>
    </source>
</evidence>
<gene>
    <name evidence="3" type="ORF">PSON_ATCC_30995.1.T0700271</name>
</gene>
<accession>A0A8S1P756</accession>
<dbReference type="SMART" id="SM00194">
    <property type="entry name" value="PTPc"/>
    <property type="match status" value="1"/>
</dbReference>
<dbReference type="InterPro" id="IPR003595">
    <property type="entry name" value="Tyr_Pase_cat"/>
</dbReference>
<protein>
    <recommendedName>
        <fullName evidence="5">Protein tyrosine phosphatase</fullName>
    </recommendedName>
</protein>
<dbReference type="OrthoDB" id="10253954at2759"/>
<evidence type="ECO:0000259" key="2">
    <source>
        <dbReference type="PROSITE" id="PS50056"/>
    </source>
</evidence>
<dbReference type="FunFam" id="3.90.190.10:FF:000146">
    <property type="entry name" value="Predicted protein"/>
    <property type="match status" value="1"/>
</dbReference>
<feature type="domain" description="Tyrosine-protein phosphatase" evidence="1">
    <location>
        <begin position="101"/>
        <end position="367"/>
    </location>
</feature>
<dbReference type="PROSITE" id="PS50056">
    <property type="entry name" value="TYR_PHOSPHATASE_2"/>
    <property type="match status" value="1"/>
</dbReference>
<dbReference type="PANTHER" id="PTHR19134">
    <property type="entry name" value="RECEPTOR-TYPE TYROSINE-PROTEIN PHOSPHATASE"/>
    <property type="match status" value="1"/>
</dbReference>
<evidence type="ECO:0000313" key="3">
    <source>
        <dbReference type="EMBL" id="CAD8098738.1"/>
    </source>
</evidence>
<dbReference type="Proteomes" id="UP000692954">
    <property type="component" value="Unassembled WGS sequence"/>
</dbReference>
<comment type="caution">
    <text evidence="3">The sequence shown here is derived from an EMBL/GenBank/DDBJ whole genome shotgun (WGS) entry which is preliminary data.</text>
</comment>
<dbReference type="EMBL" id="CAJJDN010000070">
    <property type="protein sequence ID" value="CAD8098738.1"/>
    <property type="molecule type" value="Genomic_DNA"/>
</dbReference>